<dbReference type="EMBL" id="BMVX01000044">
    <property type="protein sequence ID" value="GGZ97184.1"/>
    <property type="molecule type" value="Genomic_DNA"/>
</dbReference>
<organism evidence="2 3">
    <name type="scientific">Streptomyces subrutilus</name>
    <dbReference type="NCBI Taxonomy" id="36818"/>
    <lineage>
        <taxon>Bacteria</taxon>
        <taxon>Bacillati</taxon>
        <taxon>Actinomycetota</taxon>
        <taxon>Actinomycetes</taxon>
        <taxon>Kitasatosporales</taxon>
        <taxon>Streptomycetaceae</taxon>
        <taxon>Streptomyces</taxon>
    </lineage>
</organism>
<reference evidence="2" key="1">
    <citation type="journal article" date="2014" name="Int. J. Syst. Evol. Microbiol.">
        <title>Complete genome sequence of Corynebacterium casei LMG S-19264T (=DSM 44701T), isolated from a smear-ripened cheese.</title>
        <authorList>
            <consortium name="US DOE Joint Genome Institute (JGI-PGF)"/>
            <person name="Walter F."/>
            <person name="Albersmeier A."/>
            <person name="Kalinowski J."/>
            <person name="Ruckert C."/>
        </authorList>
    </citation>
    <scope>NUCLEOTIDE SEQUENCE</scope>
    <source>
        <strain evidence="2">JCM 4834</strain>
    </source>
</reference>
<accession>A0A918RFQ6</accession>
<gene>
    <name evidence="2" type="ORF">GCM10010371_66320</name>
</gene>
<reference evidence="2" key="2">
    <citation type="submission" date="2020-09" db="EMBL/GenBank/DDBJ databases">
        <authorList>
            <person name="Sun Q."/>
            <person name="Ohkuma M."/>
        </authorList>
    </citation>
    <scope>NUCLEOTIDE SEQUENCE</scope>
    <source>
        <strain evidence="2">JCM 4834</strain>
    </source>
</reference>
<dbReference type="Proteomes" id="UP000634660">
    <property type="component" value="Unassembled WGS sequence"/>
</dbReference>
<name>A0A918RFQ6_9ACTN</name>
<dbReference type="AlphaFoldDB" id="A0A918RFQ6"/>
<protein>
    <submittedName>
        <fullName evidence="2">Uncharacterized protein</fullName>
    </submittedName>
</protein>
<sequence>MGRRVLRGKDNPEGADSTFEALRSALARNGSIRAPAALAALLSGARWHVYPKSASSQSLWAIWCDRLDMLVETGGSEPVRLESLAQAVDRLHDAGAARVYLAMVTDPPRRFHVYLSEGSCPLRRGVGGPRERAGSPNGDLNRGGQVFPST</sequence>
<evidence type="ECO:0000313" key="3">
    <source>
        <dbReference type="Proteomes" id="UP000634660"/>
    </source>
</evidence>
<evidence type="ECO:0000313" key="2">
    <source>
        <dbReference type="EMBL" id="GGZ97184.1"/>
    </source>
</evidence>
<evidence type="ECO:0000256" key="1">
    <source>
        <dbReference type="SAM" id="MobiDB-lite"/>
    </source>
</evidence>
<comment type="caution">
    <text evidence="2">The sequence shown here is derived from an EMBL/GenBank/DDBJ whole genome shotgun (WGS) entry which is preliminary data.</text>
</comment>
<feature type="region of interest" description="Disordered" evidence="1">
    <location>
        <begin position="125"/>
        <end position="150"/>
    </location>
</feature>
<proteinExistence type="predicted"/>